<accession>A4BVP0</accession>
<protein>
    <submittedName>
        <fullName evidence="5">NUDIX hydrolase</fullName>
    </submittedName>
</protein>
<comment type="caution">
    <text evidence="5">The sequence shown here is derived from an EMBL/GenBank/DDBJ whole genome shotgun (WGS) entry which is preliminary data.</text>
</comment>
<comment type="similarity">
    <text evidence="3">Belongs to the Nudix hydrolase family.</text>
</comment>
<dbReference type="CDD" id="cd18873">
    <property type="entry name" value="NUDIX_NadM_like"/>
    <property type="match status" value="1"/>
</dbReference>
<dbReference type="GO" id="GO:0016787">
    <property type="term" value="F:hydrolase activity"/>
    <property type="evidence" value="ECO:0007669"/>
    <property type="project" value="UniProtKB-KW"/>
</dbReference>
<dbReference type="RefSeq" id="WP_005000349.1">
    <property type="nucleotide sequence ID" value="NZ_CH672427.1"/>
</dbReference>
<proteinExistence type="inferred from homology"/>
<keyword evidence="2 3" id="KW-0378">Hydrolase</keyword>
<feature type="domain" description="Nudix hydrolase" evidence="4">
    <location>
        <begin position="6"/>
        <end position="133"/>
    </location>
</feature>
<dbReference type="InterPro" id="IPR020084">
    <property type="entry name" value="NUDIX_hydrolase_CS"/>
</dbReference>
<evidence type="ECO:0000259" key="4">
    <source>
        <dbReference type="PROSITE" id="PS51462"/>
    </source>
</evidence>
<dbReference type="Proteomes" id="UP000003374">
    <property type="component" value="Unassembled WGS sequence"/>
</dbReference>
<evidence type="ECO:0000256" key="2">
    <source>
        <dbReference type="ARBA" id="ARBA00022801"/>
    </source>
</evidence>
<evidence type="ECO:0000313" key="6">
    <source>
        <dbReference type="Proteomes" id="UP000003374"/>
    </source>
</evidence>
<evidence type="ECO:0000256" key="3">
    <source>
        <dbReference type="RuleBase" id="RU003476"/>
    </source>
</evidence>
<dbReference type="PRINTS" id="PR00502">
    <property type="entry name" value="NUDIXFAMILY"/>
</dbReference>
<comment type="cofactor">
    <cofactor evidence="1">
        <name>Mg(2+)</name>
        <dbReference type="ChEBI" id="CHEBI:18420"/>
    </cofactor>
</comment>
<dbReference type="InterPro" id="IPR000086">
    <property type="entry name" value="NUDIX_hydrolase_dom"/>
</dbReference>
<organism evidence="5 6">
    <name type="scientific">Nitrococcus mobilis Nb-231</name>
    <dbReference type="NCBI Taxonomy" id="314278"/>
    <lineage>
        <taxon>Bacteria</taxon>
        <taxon>Pseudomonadati</taxon>
        <taxon>Pseudomonadota</taxon>
        <taxon>Gammaproteobacteria</taxon>
        <taxon>Chromatiales</taxon>
        <taxon>Ectothiorhodospiraceae</taxon>
        <taxon>Nitrococcus</taxon>
    </lineage>
</organism>
<gene>
    <name evidence="5" type="ORF">NB231_05401</name>
</gene>
<dbReference type="HOGENOM" id="CLU_037162_20_3_6"/>
<dbReference type="PANTHER" id="PTHR43736">
    <property type="entry name" value="ADP-RIBOSE PYROPHOSPHATASE"/>
    <property type="match status" value="1"/>
</dbReference>
<dbReference type="PROSITE" id="PS51462">
    <property type="entry name" value="NUDIX"/>
    <property type="match status" value="1"/>
</dbReference>
<sequence length="144" mass="15584">MACVATPVVATDIIIRLQGRPERVVLVQRRNPPRGLALPGGFVDVGERVEQAAVREALEETGLRVQLQALLGVYSDPSRDPRGHTISIVFVADGRGEPRAGDDAAAIRLVDPGDSTLDLVFDHAVILADYRHFVRTGCPPQPRC</sequence>
<dbReference type="Gene3D" id="3.90.79.10">
    <property type="entry name" value="Nucleoside Triphosphate Pyrophosphohydrolase"/>
    <property type="match status" value="1"/>
</dbReference>
<dbReference type="PANTHER" id="PTHR43736:SF1">
    <property type="entry name" value="DIHYDRONEOPTERIN TRIPHOSPHATE DIPHOSPHATASE"/>
    <property type="match status" value="1"/>
</dbReference>
<dbReference type="STRING" id="314278.NB231_05401"/>
<name>A4BVP0_9GAMM</name>
<dbReference type="PROSITE" id="PS00893">
    <property type="entry name" value="NUDIX_BOX"/>
    <property type="match status" value="1"/>
</dbReference>
<evidence type="ECO:0000256" key="1">
    <source>
        <dbReference type="ARBA" id="ARBA00001946"/>
    </source>
</evidence>
<reference evidence="5 6" key="1">
    <citation type="submission" date="2006-02" db="EMBL/GenBank/DDBJ databases">
        <authorList>
            <person name="Waterbury J."/>
            <person name="Ferriera S."/>
            <person name="Johnson J."/>
            <person name="Kravitz S."/>
            <person name="Halpern A."/>
            <person name="Remington K."/>
            <person name="Beeson K."/>
            <person name="Tran B."/>
            <person name="Rogers Y.-H."/>
            <person name="Friedman R."/>
            <person name="Venter J.C."/>
        </authorList>
    </citation>
    <scope>NUCLEOTIDE SEQUENCE [LARGE SCALE GENOMIC DNA]</scope>
    <source>
        <strain evidence="5 6">Nb-231</strain>
    </source>
</reference>
<dbReference type="InterPro" id="IPR020476">
    <property type="entry name" value="Nudix_hydrolase"/>
</dbReference>
<dbReference type="OrthoDB" id="542521at2"/>
<evidence type="ECO:0000313" key="5">
    <source>
        <dbReference type="EMBL" id="EAR20222.1"/>
    </source>
</evidence>
<dbReference type="Pfam" id="PF00293">
    <property type="entry name" value="NUDIX"/>
    <property type="match status" value="1"/>
</dbReference>
<dbReference type="InterPro" id="IPR015797">
    <property type="entry name" value="NUDIX_hydrolase-like_dom_sf"/>
</dbReference>
<dbReference type="SUPFAM" id="SSF55811">
    <property type="entry name" value="Nudix"/>
    <property type="match status" value="1"/>
</dbReference>
<dbReference type="eggNOG" id="COG1051">
    <property type="taxonomic scope" value="Bacteria"/>
</dbReference>
<dbReference type="AlphaFoldDB" id="A4BVP0"/>
<keyword evidence="6" id="KW-1185">Reference proteome</keyword>
<dbReference type="EMBL" id="AAOF01000029">
    <property type="protein sequence ID" value="EAR20222.1"/>
    <property type="molecule type" value="Genomic_DNA"/>
</dbReference>